<sequence length="374" mass="41652">MAAQTMRGERLSVRDRTPPKGSRVTALPLWFEVGSLVVLTLILVADLLLVIKRPHVPSFRESTLWVVFYITLALVFAGLMFVIGDAEHGAQFLAGWLTEYSLSIDNLFVFVIIMARFAVPRKYQQEVLMVGIILALVLRGIFILLGAQLIANFSWIFYIFGAFLLYTAAQQAFGDHEAEGGDSALIRVLRRRLPITNDYDGVRLRTTIAGRRFFTPMLIVFVAIGTTDLIFALDSIPAIFGITQSPFIVFTANVFALMGLRQLYFLLGGLLERLEYLKYGIAFILAFIGVKLVFHAMHENELPFINGGEHIEWAPDISTWTSLAVILGAMAVATVASLVKANVDARRRGHTLGEEIPHFTEEAERDPDGTSVDR</sequence>
<dbReference type="InterPro" id="IPR005496">
    <property type="entry name" value="Integral_membrane_TerC"/>
</dbReference>
<feature type="region of interest" description="Disordered" evidence="6">
    <location>
        <begin position="1"/>
        <end position="21"/>
    </location>
</feature>
<keyword evidence="4 7" id="KW-1133">Transmembrane helix</keyword>
<feature type="transmembrane region" description="Helical" evidence="7">
    <location>
        <begin position="96"/>
        <end position="115"/>
    </location>
</feature>
<dbReference type="EMBL" id="BAAAPW010000001">
    <property type="protein sequence ID" value="GAA2025810.1"/>
    <property type="molecule type" value="Genomic_DNA"/>
</dbReference>
<feature type="transmembrane region" description="Helical" evidence="7">
    <location>
        <begin position="317"/>
        <end position="339"/>
    </location>
</feature>
<dbReference type="PANTHER" id="PTHR30238">
    <property type="entry name" value="MEMBRANE BOUND PREDICTED REDOX MODULATOR"/>
    <property type="match status" value="1"/>
</dbReference>
<comment type="subcellular location">
    <subcellularLocation>
        <location evidence="1">Membrane</location>
        <topology evidence="1">Multi-pass membrane protein</topology>
    </subcellularLocation>
</comment>
<comment type="caution">
    <text evidence="8">The sequence shown here is derived from an EMBL/GenBank/DDBJ whole genome shotgun (WGS) entry which is preliminary data.</text>
</comment>
<comment type="similarity">
    <text evidence="2">Belongs to the TerC family.</text>
</comment>
<dbReference type="Pfam" id="PF03741">
    <property type="entry name" value="TerC"/>
    <property type="match status" value="1"/>
</dbReference>
<keyword evidence="9" id="KW-1185">Reference proteome</keyword>
<organism evidence="8 9">
    <name type="scientific">Agromyces tropicus</name>
    <dbReference type="NCBI Taxonomy" id="555371"/>
    <lineage>
        <taxon>Bacteria</taxon>
        <taxon>Bacillati</taxon>
        <taxon>Actinomycetota</taxon>
        <taxon>Actinomycetes</taxon>
        <taxon>Micrococcales</taxon>
        <taxon>Microbacteriaceae</taxon>
        <taxon>Agromyces</taxon>
    </lineage>
</organism>
<feature type="region of interest" description="Disordered" evidence="6">
    <location>
        <begin position="354"/>
        <end position="374"/>
    </location>
</feature>
<feature type="transmembrane region" description="Helical" evidence="7">
    <location>
        <begin position="279"/>
        <end position="297"/>
    </location>
</feature>
<feature type="transmembrane region" description="Helical" evidence="7">
    <location>
        <begin position="127"/>
        <end position="147"/>
    </location>
</feature>
<feature type="transmembrane region" description="Helical" evidence="7">
    <location>
        <begin position="153"/>
        <end position="169"/>
    </location>
</feature>
<evidence type="ECO:0000256" key="2">
    <source>
        <dbReference type="ARBA" id="ARBA00007511"/>
    </source>
</evidence>
<name>A0ABN2U1U1_9MICO</name>
<evidence type="ECO:0000256" key="7">
    <source>
        <dbReference type="SAM" id="Phobius"/>
    </source>
</evidence>
<feature type="transmembrane region" description="Helical" evidence="7">
    <location>
        <begin position="213"/>
        <end position="233"/>
    </location>
</feature>
<evidence type="ECO:0000256" key="1">
    <source>
        <dbReference type="ARBA" id="ARBA00004141"/>
    </source>
</evidence>
<feature type="compositionally biased region" description="Basic and acidic residues" evidence="6">
    <location>
        <begin position="7"/>
        <end position="18"/>
    </location>
</feature>
<keyword evidence="3 7" id="KW-0812">Transmembrane</keyword>
<proteinExistence type="inferred from homology"/>
<reference evidence="8 9" key="1">
    <citation type="journal article" date="2019" name="Int. J. Syst. Evol. Microbiol.">
        <title>The Global Catalogue of Microorganisms (GCM) 10K type strain sequencing project: providing services to taxonomists for standard genome sequencing and annotation.</title>
        <authorList>
            <consortium name="The Broad Institute Genomics Platform"/>
            <consortium name="The Broad Institute Genome Sequencing Center for Infectious Disease"/>
            <person name="Wu L."/>
            <person name="Ma J."/>
        </authorList>
    </citation>
    <scope>NUCLEOTIDE SEQUENCE [LARGE SCALE GENOMIC DNA]</scope>
    <source>
        <strain evidence="8 9">JCM 15672</strain>
    </source>
</reference>
<feature type="transmembrane region" description="Helical" evidence="7">
    <location>
        <begin position="29"/>
        <end position="51"/>
    </location>
</feature>
<evidence type="ECO:0000256" key="4">
    <source>
        <dbReference type="ARBA" id="ARBA00022989"/>
    </source>
</evidence>
<dbReference type="Proteomes" id="UP001501196">
    <property type="component" value="Unassembled WGS sequence"/>
</dbReference>
<protein>
    <submittedName>
        <fullName evidence="8">TerC family protein</fullName>
    </submittedName>
</protein>
<feature type="transmembrane region" description="Helical" evidence="7">
    <location>
        <begin position="245"/>
        <end position="267"/>
    </location>
</feature>
<feature type="transmembrane region" description="Helical" evidence="7">
    <location>
        <begin position="63"/>
        <end position="84"/>
    </location>
</feature>
<keyword evidence="5 7" id="KW-0472">Membrane</keyword>
<evidence type="ECO:0000313" key="9">
    <source>
        <dbReference type="Proteomes" id="UP001501196"/>
    </source>
</evidence>
<accession>A0ABN2U1U1</accession>
<dbReference type="PANTHER" id="PTHR30238:SF0">
    <property type="entry name" value="THYLAKOID MEMBRANE PROTEIN TERC, CHLOROPLASTIC"/>
    <property type="match status" value="1"/>
</dbReference>
<evidence type="ECO:0000256" key="6">
    <source>
        <dbReference type="SAM" id="MobiDB-lite"/>
    </source>
</evidence>
<evidence type="ECO:0000256" key="5">
    <source>
        <dbReference type="ARBA" id="ARBA00023136"/>
    </source>
</evidence>
<gene>
    <name evidence="8" type="ORF">GCM10009819_06110</name>
</gene>
<evidence type="ECO:0000256" key="3">
    <source>
        <dbReference type="ARBA" id="ARBA00022692"/>
    </source>
</evidence>
<evidence type="ECO:0000313" key="8">
    <source>
        <dbReference type="EMBL" id="GAA2025810.1"/>
    </source>
</evidence>
<dbReference type="InterPro" id="IPR022369">
    <property type="entry name" value="Integral_membrane_TerC_rswitch"/>
</dbReference>
<dbReference type="NCBIfam" id="TIGR03718">
    <property type="entry name" value="R_switched_Alx"/>
    <property type="match status" value="1"/>
</dbReference>